<dbReference type="GO" id="GO:0042273">
    <property type="term" value="P:ribosomal large subunit biogenesis"/>
    <property type="evidence" value="ECO:0007669"/>
    <property type="project" value="TreeGrafter"/>
</dbReference>
<reference evidence="5 6" key="1">
    <citation type="journal article" date="2011" name="Genome Res.">
        <title>Phylogeny-wide analysis of social amoeba genomes highlights ancient origins for complex intercellular communication.</title>
        <authorList>
            <person name="Heidel A.J."/>
            <person name="Lawal H.M."/>
            <person name="Felder M."/>
            <person name="Schilde C."/>
            <person name="Helps N.R."/>
            <person name="Tunggal B."/>
            <person name="Rivero F."/>
            <person name="John U."/>
            <person name="Schleicher M."/>
            <person name="Eichinger L."/>
            <person name="Platzer M."/>
            <person name="Noegel A.A."/>
            <person name="Schaap P."/>
            <person name="Gloeckner G."/>
        </authorList>
    </citation>
    <scope>NUCLEOTIDE SEQUENCE [LARGE SCALE GENOMIC DNA]</scope>
    <source>
        <strain evidence="6">ATCC 26659 / Pp 5 / PN500</strain>
    </source>
</reference>
<dbReference type="Gene3D" id="2.30.30.30">
    <property type="match status" value="1"/>
</dbReference>
<gene>
    <name evidence="5" type="primary">rpl14</name>
    <name evidence="5" type="ORF">PPL_06317</name>
</gene>
<dbReference type="GeneID" id="31361800"/>
<evidence type="ECO:0000256" key="3">
    <source>
        <dbReference type="ARBA" id="ARBA00023274"/>
    </source>
</evidence>
<comment type="caution">
    <text evidence="5">The sequence shown here is derived from an EMBL/GenBank/DDBJ whole genome shotgun (WGS) entry which is preliminary data.</text>
</comment>
<dbReference type="Pfam" id="PF01929">
    <property type="entry name" value="Ribosomal_L14e"/>
    <property type="match status" value="1"/>
</dbReference>
<name>D3BCT9_HETP5</name>
<dbReference type="CDD" id="cd23702">
    <property type="entry name" value="eL14"/>
    <property type="match status" value="1"/>
</dbReference>
<keyword evidence="6" id="KW-1185">Reference proteome</keyword>
<dbReference type="FunCoup" id="D3BCT9">
    <property type="interactions" value="572"/>
</dbReference>
<feature type="domain" description="Large ribosomal subunit protein eL14" evidence="4">
    <location>
        <begin position="49"/>
        <end position="121"/>
    </location>
</feature>
<dbReference type="InterPro" id="IPR039660">
    <property type="entry name" value="Ribosomal_eL14"/>
</dbReference>
<protein>
    <submittedName>
        <fullName evidence="5">S60 ribosomal protein L14</fullName>
    </submittedName>
</protein>
<accession>D3BCT9</accession>
<dbReference type="GO" id="GO:0003723">
    <property type="term" value="F:RNA binding"/>
    <property type="evidence" value="ECO:0007669"/>
    <property type="project" value="InterPro"/>
</dbReference>
<dbReference type="RefSeq" id="XP_020432851.1">
    <property type="nucleotide sequence ID" value="XM_020577177.1"/>
</dbReference>
<dbReference type="PANTHER" id="PTHR11127:SF2">
    <property type="entry name" value="LARGE RIBOSOMAL SUBUNIT PROTEIN EL14"/>
    <property type="match status" value="1"/>
</dbReference>
<dbReference type="InterPro" id="IPR008991">
    <property type="entry name" value="Translation_prot_SH3-like_sf"/>
</dbReference>
<evidence type="ECO:0000256" key="1">
    <source>
        <dbReference type="ARBA" id="ARBA00006592"/>
    </source>
</evidence>
<dbReference type="Proteomes" id="UP000001396">
    <property type="component" value="Unassembled WGS sequence"/>
</dbReference>
<dbReference type="STRING" id="670386.D3BCT9"/>
<evidence type="ECO:0000256" key="2">
    <source>
        <dbReference type="ARBA" id="ARBA00022980"/>
    </source>
</evidence>
<dbReference type="InterPro" id="IPR002784">
    <property type="entry name" value="Ribosomal_eL14_dom"/>
</dbReference>
<dbReference type="GO" id="GO:0003735">
    <property type="term" value="F:structural constituent of ribosome"/>
    <property type="evidence" value="ECO:0007669"/>
    <property type="project" value="InterPro"/>
</dbReference>
<dbReference type="GO" id="GO:0022625">
    <property type="term" value="C:cytosolic large ribosomal subunit"/>
    <property type="evidence" value="ECO:0007669"/>
    <property type="project" value="TreeGrafter"/>
</dbReference>
<dbReference type="AlphaFoldDB" id="D3BCT9"/>
<dbReference type="PANTHER" id="PTHR11127">
    <property type="entry name" value="60S RIBOSOMAL PROTEIN L14"/>
    <property type="match status" value="1"/>
</dbReference>
<evidence type="ECO:0000313" key="6">
    <source>
        <dbReference type="Proteomes" id="UP000001396"/>
    </source>
</evidence>
<evidence type="ECO:0000259" key="4">
    <source>
        <dbReference type="Pfam" id="PF01929"/>
    </source>
</evidence>
<dbReference type="SUPFAM" id="SSF50104">
    <property type="entry name" value="Translation proteins SH3-like domain"/>
    <property type="match status" value="1"/>
</dbReference>
<comment type="similarity">
    <text evidence="1">Belongs to the eukaryotic ribosomal protein eL14 family.</text>
</comment>
<dbReference type="InParanoid" id="D3BCT9"/>
<sequence length="198" mass="22360">MLVSKFSLFVEIGRVVFINFGEYRNKTAIILEVLDQNRILVHGPTTGVPRHVINLKWIALTKLKLNVLRGARLTTLTNAIKAADLDNKVAQLRISKSVAAVEKKANSSDFERFKSRIAKKSVCINYFTQSLITTSSSDHQNRQDKQQNIEYKENSFFGHYLTNHKVALEVRKLVKAANVARNAKLQANKGKRPANKAQ</sequence>
<keyword evidence="3" id="KW-0687">Ribonucleoprotein</keyword>
<proteinExistence type="inferred from homology"/>
<dbReference type="InterPro" id="IPR014722">
    <property type="entry name" value="Rib_uL2_dom2"/>
</dbReference>
<keyword evidence="2 5" id="KW-0689">Ribosomal protein</keyword>
<dbReference type="GO" id="GO:0006412">
    <property type="term" value="P:translation"/>
    <property type="evidence" value="ECO:0007669"/>
    <property type="project" value="InterPro"/>
</dbReference>
<dbReference type="EMBL" id="ADBJ01000028">
    <property type="protein sequence ID" value="EFA80731.1"/>
    <property type="molecule type" value="Genomic_DNA"/>
</dbReference>
<organism evidence="5 6">
    <name type="scientific">Heterostelium pallidum (strain ATCC 26659 / Pp 5 / PN500)</name>
    <name type="common">Cellular slime mold</name>
    <name type="synonym">Polysphondylium pallidum</name>
    <dbReference type="NCBI Taxonomy" id="670386"/>
    <lineage>
        <taxon>Eukaryota</taxon>
        <taxon>Amoebozoa</taxon>
        <taxon>Evosea</taxon>
        <taxon>Eumycetozoa</taxon>
        <taxon>Dictyostelia</taxon>
        <taxon>Acytosteliales</taxon>
        <taxon>Acytosteliaceae</taxon>
        <taxon>Heterostelium</taxon>
    </lineage>
</organism>
<evidence type="ECO:0000313" key="5">
    <source>
        <dbReference type="EMBL" id="EFA80731.1"/>
    </source>
</evidence>